<dbReference type="InterPro" id="IPR027417">
    <property type="entry name" value="P-loop_NTPase"/>
</dbReference>
<dbReference type="Pfam" id="PF00270">
    <property type="entry name" value="DEAD"/>
    <property type="match status" value="1"/>
</dbReference>
<dbReference type="RefSeq" id="WP_088560027.1">
    <property type="nucleotide sequence ID" value="NZ_FYEH01000002.1"/>
</dbReference>
<keyword evidence="1" id="KW-0547">Nucleotide-binding</keyword>
<dbReference type="OrthoDB" id="9805617at2"/>
<dbReference type="Pfam" id="PF08482">
    <property type="entry name" value="HrpB_C"/>
    <property type="match status" value="1"/>
</dbReference>
<dbReference type="Gene3D" id="1.20.120.1080">
    <property type="match status" value="1"/>
</dbReference>
<dbReference type="PANTHER" id="PTHR43519:SF1">
    <property type="entry name" value="ATP-DEPENDENT RNA HELICASE HRPB"/>
    <property type="match status" value="1"/>
</dbReference>
<dbReference type="InterPro" id="IPR013689">
    <property type="entry name" value="RNA_helicase_ATP-dep_HrpB_C"/>
</dbReference>
<accession>A0A212QPS2</accession>
<dbReference type="GO" id="GO:0004386">
    <property type="term" value="F:helicase activity"/>
    <property type="evidence" value="ECO:0007669"/>
    <property type="project" value="UniProtKB-KW"/>
</dbReference>
<dbReference type="Pfam" id="PF00271">
    <property type="entry name" value="Helicase_C"/>
    <property type="match status" value="1"/>
</dbReference>
<dbReference type="InterPro" id="IPR007502">
    <property type="entry name" value="Helicase-assoc_dom"/>
</dbReference>
<evidence type="ECO:0000256" key="2">
    <source>
        <dbReference type="ARBA" id="ARBA00022801"/>
    </source>
</evidence>
<dbReference type="SUPFAM" id="SSF52540">
    <property type="entry name" value="P-loop containing nucleoside triphosphate hydrolases"/>
    <property type="match status" value="1"/>
</dbReference>
<dbReference type="PANTHER" id="PTHR43519">
    <property type="entry name" value="ATP-DEPENDENT RNA HELICASE HRPB"/>
    <property type="match status" value="1"/>
</dbReference>
<dbReference type="Proteomes" id="UP000197065">
    <property type="component" value="Unassembled WGS sequence"/>
</dbReference>
<protein>
    <submittedName>
        <fullName evidence="7">ATP-dependent helicase HrpB</fullName>
    </submittedName>
</protein>
<sequence length="811" mass="88216">MPPFDLPVAPVLPELVAALERDRRAVLVAPPGAGKTTLVPLTLMQQQWVQGRILMLEPRRVATRAAARRMSALLEEEPGKRVGWTTRFERVGSLQTRVEVVTEGIFTRRIQADPTLEGVAVIIFDEFHERSLDADLGLALAIEAQQALRPDLAILVMSATLAASTVSALLDDAPVIRSEGRSFPVTRHYLPSPKDLPLPAQIASALQTALAIDGGDILCFLPGTAEIRRTRMALESDPAYRELAIVPLYGDLPPAQQDRALQGDSEGRRKIILATDIAETSLTIDGVSIVIDAGLARKPAFSPRTGMSRLETIEVSQAATEQRAGRAGRQRPGHCFRLWAEGAQRLRPAHDTPEMERADLAPLALELAAWGVRGPDALRWLTAPPTATWGRAISTLRSLGALAEDGGITPHGSRIRALPLHPRLAHMIVRAEEHGLVGTAVALAALLSARDPWRQSQDPDLGHRLELWQQGGGNADKGALRELQRVAGQIARLAGPAQPIEPQRAGEALALAYPERVGQGRGKSGSFRLANGRGARFAMGTPMAAAPWIVAADLDDGGAEARIHLAAEIASDRLQRLCADAIRVEDEVAFAADTGRIEATRTTRLGTIVLLQQPLLDVAPEAITEALLQHLRDEGLEVLPWTNGARSLLARLRFAARMEKGRWPATDDEALMASLDTWLAPYLAGRRNFLNIDMEAALGGLLSWEQRQALDRLAPAAWQTPGGRQLRIDYEGPQPVIATRLQDLLGVDSHPSVAGVPLSVHLLSPAQRPIQVTSDLPRFWRGSYAKIRKDLRGRYPKHDWPEDPLASVRDR</sequence>
<evidence type="ECO:0000256" key="1">
    <source>
        <dbReference type="ARBA" id="ARBA00022741"/>
    </source>
</evidence>
<evidence type="ECO:0000259" key="6">
    <source>
        <dbReference type="PROSITE" id="PS51194"/>
    </source>
</evidence>
<evidence type="ECO:0000313" key="7">
    <source>
        <dbReference type="EMBL" id="SNB61284.1"/>
    </source>
</evidence>
<dbReference type="Gene3D" id="3.40.50.300">
    <property type="entry name" value="P-loop containing nucleotide triphosphate hydrolases"/>
    <property type="match status" value="2"/>
</dbReference>
<evidence type="ECO:0000259" key="5">
    <source>
        <dbReference type="PROSITE" id="PS51192"/>
    </source>
</evidence>
<proteinExistence type="predicted"/>
<organism evidence="7 8">
    <name type="scientific">Arboricoccus pini</name>
    <dbReference type="NCBI Taxonomy" id="1963835"/>
    <lineage>
        <taxon>Bacteria</taxon>
        <taxon>Pseudomonadati</taxon>
        <taxon>Pseudomonadota</taxon>
        <taxon>Alphaproteobacteria</taxon>
        <taxon>Geminicoccales</taxon>
        <taxon>Geminicoccaceae</taxon>
        <taxon>Arboricoccus</taxon>
    </lineage>
</organism>
<evidence type="ECO:0000256" key="3">
    <source>
        <dbReference type="ARBA" id="ARBA00022806"/>
    </source>
</evidence>
<feature type="domain" description="Helicase C-terminal" evidence="6">
    <location>
        <begin position="204"/>
        <end position="371"/>
    </location>
</feature>
<keyword evidence="3 7" id="KW-0347">Helicase</keyword>
<dbReference type="Pfam" id="PF21010">
    <property type="entry name" value="HA2_C"/>
    <property type="match status" value="1"/>
</dbReference>
<dbReference type="InterPro" id="IPR010225">
    <property type="entry name" value="HrpB"/>
</dbReference>
<dbReference type="FunFam" id="3.40.50.300:FF:002125">
    <property type="entry name" value="ATP-dependent helicase HrpB"/>
    <property type="match status" value="1"/>
</dbReference>
<dbReference type="GO" id="GO:0005524">
    <property type="term" value="F:ATP binding"/>
    <property type="evidence" value="ECO:0007669"/>
    <property type="project" value="UniProtKB-KW"/>
</dbReference>
<dbReference type="SMART" id="SM00487">
    <property type="entry name" value="DEXDc"/>
    <property type="match status" value="1"/>
</dbReference>
<dbReference type="GO" id="GO:0016787">
    <property type="term" value="F:hydrolase activity"/>
    <property type="evidence" value="ECO:0007669"/>
    <property type="project" value="UniProtKB-KW"/>
</dbReference>
<reference evidence="7 8" key="1">
    <citation type="submission" date="2017-06" db="EMBL/GenBank/DDBJ databases">
        <authorList>
            <person name="Kim H.J."/>
            <person name="Triplett B.A."/>
        </authorList>
    </citation>
    <scope>NUCLEOTIDE SEQUENCE [LARGE SCALE GENOMIC DNA]</scope>
    <source>
        <strain evidence="7 8">B29T1</strain>
    </source>
</reference>
<dbReference type="PIRSF" id="PIRSF005496">
    <property type="entry name" value="ATP_hel_hrpB"/>
    <property type="match status" value="1"/>
</dbReference>
<name>A0A212QPS2_9PROT</name>
<gene>
    <name evidence="7" type="ORF">SAMN07250955_102162</name>
</gene>
<dbReference type="InterPro" id="IPR049614">
    <property type="entry name" value="HrpB_DEXH"/>
</dbReference>
<dbReference type="CDD" id="cd17990">
    <property type="entry name" value="DEXHc_HrpB"/>
    <property type="match status" value="1"/>
</dbReference>
<keyword evidence="8" id="KW-1185">Reference proteome</keyword>
<dbReference type="PROSITE" id="PS51192">
    <property type="entry name" value="HELICASE_ATP_BIND_1"/>
    <property type="match status" value="1"/>
</dbReference>
<dbReference type="EMBL" id="FYEH01000002">
    <property type="protein sequence ID" value="SNB61284.1"/>
    <property type="molecule type" value="Genomic_DNA"/>
</dbReference>
<evidence type="ECO:0000256" key="4">
    <source>
        <dbReference type="ARBA" id="ARBA00022840"/>
    </source>
</evidence>
<evidence type="ECO:0000313" key="8">
    <source>
        <dbReference type="Proteomes" id="UP000197065"/>
    </source>
</evidence>
<dbReference type="InterPro" id="IPR011545">
    <property type="entry name" value="DEAD/DEAH_box_helicase_dom"/>
</dbReference>
<keyword evidence="2" id="KW-0378">Hydrolase</keyword>
<dbReference type="PROSITE" id="PS51194">
    <property type="entry name" value="HELICASE_CTER"/>
    <property type="match status" value="1"/>
</dbReference>
<dbReference type="CDD" id="cd18791">
    <property type="entry name" value="SF2_C_RHA"/>
    <property type="match status" value="1"/>
</dbReference>
<keyword evidence="4" id="KW-0067">ATP-binding</keyword>
<dbReference type="SMART" id="SM00490">
    <property type="entry name" value="HELICc"/>
    <property type="match status" value="1"/>
</dbReference>
<dbReference type="InterPro" id="IPR014001">
    <property type="entry name" value="Helicase_ATP-bd"/>
</dbReference>
<dbReference type="AlphaFoldDB" id="A0A212QPS2"/>
<dbReference type="GO" id="GO:0003676">
    <property type="term" value="F:nucleic acid binding"/>
    <property type="evidence" value="ECO:0007669"/>
    <property type="project" value="InterPro"/>
</dbReference>
<feature type="domain" description="Helicase ATP-binding" evidence="5">
    <location>
        <begin position="16"/>
        <end position="179"/>
    </location>
</feature>
<dbReference type="NCBIfam" id="TIGR01970">
    <property type="entry name" value="DEAH_box_HrpB"/>
    <property type="match status" value="1"/>
</dbReference>
<dbReference type="SMART" id="SM00847">
    <property type="entry name" value="HA2"/>
    <property type="match status" value="1"/>
</dbReference>
<dbReference type="InterPro" id="IPR001650">
    <property type="entry name" value="Helicase_C-like"/>
</dbReference>